<evidence type="ECO:0000313" key="1">
    <source>
        <dbReference type="EMBL" id="JAI00805.1"/>
    </source>
</evidence>
<accession>A0A0E9XDV0</accession>
<reference evidence="1" key="1">
    <citation type="submission" date="2014-11" db="EMBL/GenBank/DDBJ databases">
        <authorList>
            <person name="Amaro Gonzalez C."/>
        </authorList>
    </citation>
    <scope>NUCLEOTIDE SEQUENCE</scope>
</reference>
<dbReference type="AlphaFoldDB" id="A0A0E9XDV0"/>
<reference evidence="1" key="2">
    <citation type="journal article" date="2015" name="Fish Shellfish Immunol.">
        <title>Early steps in the European eel (Anguilla anguilla)-Vibrio vulnificus interaction in the gills: Role of the RtxA13 toxin.</title>
        <authorList>
            <person name="Callol A."/>
            <person name="Pajuelo D."/>
            <person name="Ebbesson L."/>
            <person name="Teles M."/>
            <person name="MacKenzie S."/>
            <person name="Amaro C."/>
        </authorList>
    </citation>
    <scope>NUCLEOTIDE SEQUENCE</scope>
</reference>
<protein>
    <submittedName>
        <fullName evidence="1">Uncharacterized protein</fullName>
    </submittedName>
</protein>
<name>A0A0E9XDV0_ANGAN</name>
<organism evidence="1">
    <name type="scientific">Anguilla anguilla</name>
    <name type="common">European freshwater eel</name>
    <name type="synonym">Muraena anguilla</name>
    <dbReference type="NCBI Taxonomy" id="7936"/>
    <lineage>
        <taxon>Eukaryota</taxon>
        <taxon>Metazoa</taxon>
        <taxon>Chordata</taxon>
        <taxon>Craniata</taxon>
        <taxon>Vertebrata</taxon>
        <taxon>Euteleostomi</taxon>
        <taxon>Actinopterygii</taxon>
        <taxon>Neopterygii</taxon>
        <taxon>Teleostei</taxon>
        <taxon>Anguilliformes</taxon>
        <taxon>Anguillidae</taxon>
        <taxon>Anguilla</taxon>
    </lineage>
</organism>
<proteinExistence type="predicted"/>
<dbReference type="EMBL" id="GBXM01007773">
    <property type="protein sequence ID" value="JAI00805.1"/>
    <property type="molecule type" value="Transcribed_RNA"/>
</dbReference>
<sequence>MFYLLATCQAAYTSTMFILDDSYNFAWITLIFALTFDSQIN</sequence>